<comment type="caution">
    <text evidence="2">The sequence shown here is derived from an EMBL/GenBank/DDBJ whole genome shotgun (WGS) entry which is preliminary data.</text>
</comment>
<evidence type="ECO:0000313" key="3">
    <source>
        <dbReference type="Proteomes" id="UP001165283"/>
    </source>
</evidence>
<evidence type="ECO:0000256" key="1">
    <source>
        <dbReference type="SAM" id="MobiDB-lite"/>
    </source>
</evidence>
<accession>A0ABT1A4C5</accession>
<gene>
    <name evidence="2" type="ORF">KDL28_22385</name>
</gene>
<protein>
    <submittedName>
        <fullName evidence="2">Uncharacterized protein</fullName>
    </submittedName>
</protein>
<dbReference type="RefSeq" id="WP_252441455.1">
    <property type="nucleotide sequence ID" value="NZ_JAGSOV010000046.1"/>
</dbReference>
<feature type="region of interest" description="Disordered" evidence="1">
    <location>
        <begin position="1"/>
        <end position="22"/>
    </location>
</feature>
<dbReference type="EMBL" id="JAGSOV010000046">
    <property type="protein sequence ID" value="MCO1657815.1"/>
    <property type="molecule type" value="Genomic_DNA"/>
</dbReference>
<proteinExistence type="predicted"/>
<dbReference type="Proteomes" id="UP001165283">
    <property type="component" value="Unassembled WGS sequence"/>
</dbReference>
<organism evidence="2 3">
    <name type="scientific">Pseudonocardia humida</name>
    <dbReference type="NCBI Taxonomy" id="2800819"/>
    <lineage>
        <taxon>Bacteria</taxon>
        <taxon>Bacillati</taxon>
        <taxon>Actinomycetota</taxon>
        <taxon>Actinomycetes</taxon>
        <taxon>Pseudonocardiales</taxon>
        <taxon>Pseudonocardiaceae</taxon>
        <taxon>Pseudonocardia</taxon>
    </lineage>
</organism>
<sequence length="157" mass="16964">MDLTNGHVREGGSTGPTTRNSLAGRLRTRLATTLGALVLALLSGAALAPTAGAASVEDCETHTHRDEVTVEKDWKRDGKLAYSATWTWCFQDGKVTKFIVENTVPTPGATDAYVDIRPFDADGFGESVFDIYINTTLGNKSDYQVFHLSGWGTILQP</sequence>
<keyword evidence="3" id="KW-1185">Reference proteome</keyword>
<evidence type="ECO:0000313" key="2">
    <source>
        <dbReference type="EMBL" id="MCO1657815.1"/>
    </source>
</evidence>
<name>A0ABT1A4C5_9PSEU</name>
<reference evidence="2" key="1">
    <citation type="submission" date="2021-04" db="EMBL/GenBank/DDBJ databases">
        <title>Pseudonocardia sp. nov., isolated from sandy soil of mangrove forest.</title>
        <authorList>
            <person name="Zan Z."/>
            <person name="Huang R."/>
            <person name="Liu W."/>
        </authorList>
    </citation>
    <scope>NUCLEOTIDE SEQUENCE</scope>
    <source>
        <strain evidence="2">S2-4</strain>
    </source>
</reference>